<name>A8ZMX7_ACAM1</name>
<accession>A8ZMX7</accession>
<evidence type="ECO:0000313" key="1">
    <source>
        <dbReference type="EMBL" id="ABW32176.1"/>
    </source>
</evidence>
<dbReference type="AlphaFoldDB" id="A8ZMX7"/>
<reference evidence="1 2" key="1">
    <citation type="journal article" date="2008" name="Proc. Natl. Acad. Sci. U.S.A.">
        <title>Niche adaptation and genome expansion in the chlorophyll d-producing cyanobacterium Acaryochloris marina.</title>
        <authorList>
            <person name="Swingley W.D."/>
            <person name="Chen M."/>
            <person name="Cheung P.C."/>
            <person name="Conrad A.L."/>
            <person name="Dejesa L.C."/>
            <person name="Hao J."/>
            <person name="Honchak B.M."/>
            <person name="Karbach L.E."/>
            <person name="Kurdoglu A."/>
            <person name="Lahiri S."/>
            <person name="Mastrian S.D."/>
            <person name="Miyashita H."/>
            <person name="Page L."/>
            <person name="Ramakrishna P."/>
            <person name="Satoh S."/>
            <person name="Sattley W.M."/>
            <person name="Shimada Y."/>
            <person name="Taylor H.L."/>
            <person name="Tomo T."/>
            <person name="Tsuchiya T."/>
            <person name="Wang Z.T."/>
            <person name="Raymond J."/>
            <person name="Mimuro M."/>
            <person name="Blankenship R.E."/>
            <person name="Touchman J.W."/>
        </authorList>
    </citation>
    <scope>NUCLEOTIDE SEQUENCE [LARGE SCALE GENOMIC DNA]</scope>
    <source>
        <strain evidence="2">MBIC 11017</strain>
        <plasmid evidence="2">Plasmid pREB3</plasmid>
    </source>
</reference>
<evidence type="ECO:0000313" key="2">
    <source>
        <dbReference type="Proteomes" id="UP000000268"/>
    </source>
</evidence>
<sequence>MLRYTKNSFRKEGVFLIEAGENGRLGYSFFNIYYFYSHRR</sequence>
<keyword evidence="2" id="KW-1185">Reference proteome</keyword>
<dbReference type="KEGG" id="amr:AM1_C0243"/>
<dbReference type="HOGENOM" id="CLU_3283161_0_0_3"/>
<organism evidence="1 2">
    <name type="scientific">Acaryochloris marina (strain MBIC 11017)</name>
    <dbReference type="NCBI Taxonomy" id="329726"/>
    <lineage>
        <taxon>Bacteria</taxon>
        <taxon>Bacillati</taxon>
        <taxon>Cyanobacteriota</taxon>
        <taxon>Cyanophyceae</taxon>
        <taxon>Acaryochloridales</taxon>
        <taxon>Acaryochloridaceae</taxon>
        <taxon>Acaryochloris</taxon>
    </lineage>
</organism>
<dbReference type="EMBL" id="CP000840">
    <property type="protein sequence ID" value="ABW32176.1"/>
    <property type="molecule type" value="Genomic_DNA"/>
</dbReference>
<gene>
    <name evidence="1" type="ordered locus">AM1_C0243</name>
</gene>
<geneLocation type="plasmid" evidence="1 2">
    <name>pREB3</name>
</geneLocation>
<keyword evidence="1" id="KW-0614">Plasmid</keyword>
<proteinExistence type="predicted"/>
<protein>
    <submittedName>
        <fullName evidence="1">Uncharacterized protein</fullName>
    </submittedName>
</protein>
<dbReference type="Proteomes" id="UP000000268">
    <property type="component" value="Plasmid pREB3"/>
</dbReference>